<evidence type="ECO:0000259" key="2">
    <source>
        <dbReference type="SMART" id="SM00892"/>
    </source>
</evidence>
<keyword evidence="4" id="KW-1185">Reference proteome</keyword>
<accession>A0ABV6E1H2</accession>
<evidence type="ECO:0000259" key="1">
    <source>
        <dbReference type="SMART" id="SM00477"/>
    </source>
</evidence>
<comment type="caution">
    <text evidence="3">The sequence shown here is derived from an EMBL/GenBank/DDBJ whole genome shotgun (WGS) entry which is preliminary data.</text>
</comment>
<dbReference type="SUPFAM" id="SSF54060">
    <property type="entry name" value="His-Me finger endonucleases"/>
    <property type="match status" value="1"/>
</dbReference>
<dbReference type="Gene3D" id="3.40.570.10">
    <property type="entry name" value="Extracellular Endonuclease, subunit A"/>
    <property type="match status" value="1"/>
</dbReference>
<dbReference type="InterPro" id="IPR044925">
    <property type="entry name" value="His-Me_finger_sf"/>
</dbReference>
<organism evidence="3 4">
    <name type="scientific">Nocardioides zeicaulis</name>
    <dbReference type="NCBI Taxonomy" id="1776857"/>
    <lineage>
        <taxon>Bacteria</taxon>
        <taxon>Bacillati</taxon>
        <taxon>Actinomycetota</taxon>
        <taxon>Actinomycetes</taxon>
        <taxon>Propionibacteriales</taxon>
        <taxon>Nocardioidaceae</taxon>
        <taxon>Nocardioides</taxon>
    </lineage>
</organism>
<proteinExistence type="predicted"/>
<gene>
    <name evidence="3" type="ORF">ACFFJG_10150</name>
</gene>
<dbReference type="Pfam" id="PF01223">
    <property type="entry name" value="Endonuclease_NS"/>
    <property type="match status" value="1"/>
</dbReference>
<keyword evidence="3" id="KW-0378">Hydrolase</keyword>
<dbReference type="SMART" id="SM00892">
    <property type="entry name" value="Endonuclease_NS"/>
    <property type="match status" value="1"/>
</dbReference>
<protein>
    <submittedName>
        <fullName evidence="3">DNA/RNA non-specific endonuclease</fullName>
    </submittedName>
</protein>
<dbReference type="CDD" id="cd00091">
    <property type="entry name" value="NUC"/>
    <property type="match status" value="1"/>
</dbReference>
<dbReference type="InterPro" id="IPR020821">
    <property type="entry name" value="ENPP1-3/EXOG-like_nuc-like"/>
</dbReference>
<feature type="domain" description="ENPP1-3/EXOG-like endonuclease/phosphodiesterase" evidence="1">
    <location>
        <begin position="36"/>
        <end position="256"/>
    </location>
</feature>
<reference evidence="3 4" key="1">
    <citation type="submission" date="2024-09" db="EMBL/GenBank/DDBJ databases">
        <authorList>
            <person name="Sun Q."/>
            <person name="Mori K."/>
        </authorList>
    </citation>
    <scope>NUCLEOTIDE SEQUENCE [LARGE SCALE GENOMIC DNA]</scope>
    <source>
        <strain evidence="3 4">CCM 8654</strain>
    </source>
</reference>
<dbReference type="SMART" id="SM00477">
    <property type="entry name" value="NUC"/>
    <property type="match status" value="1"/>
</dbReference>
<feature type="domain" description="DNA/RNA non-specific endonuclease/pyrophosphatase/phosphodiesterase" evidence="2">
    <location>
        <begin position="35"/>
        <end position="256"/>
    </location>
</feature>
<dbReference type="GO" id="GO:0004519">
    <property type="term" value="F:endonuclease activity"/>
    <property type="evidence" value="ECO:0007669"/>
    <property type="project" value="UniProtKB-KW"/>
</dbReference>
<dbReference type="EMBL" id="JBHLXH010000001">
    <property type="protein sequence ID" value="MFC0222843.1"/>
    <property type="molecule type" value="Genomic_DNA"/>
</dbReference>
<dbReference type="Proteomes" id="UP001589698">
    <property type="component" value="Unassembled WGS sequence"/>
</dbReference>
<dbReference type="PANTHER" id="PTHR13966">
    <property type="entry name" value="ENDONUCLEASE RELATED"/>
    <property type="match status" value="1"/>
</dbReference>
<dbReference type="PANTHER" id="PTHR13966:SF5">
    <property type="entry name" value="ENDONUCLEASE G, MITOCHONDRIAL"/>
    <property type="match status" value="1"/>
</dbReference>
<dbReference type="InterPro" id="IPR040255">
    <property type="entry name" value="Non-specific_endonuclease"/>
</dbReference>
<evidence type="ECO:0000313" key="4">
    <source>
        <dbReference type="Proteomes" id="UP001589698"/>
    </source>
</evidence>
<dbReference type="RefSeq" id="WP_378518561.1">
    <property type="nucleotide sequence ID" value="NZ_CBCSDI010000032.1"/>
</dbReference>
<evidence type="ECO:0000313" key="3">
    <source>
        <dbReference type="EMBL" id="MFC0222843.1"/>
    </source>
</evidence>
<dbReference type="InterPro" id="IPR001604">
    <property type="entry name" value="Endo_G_ENPP1-like_dom"/>
</dbReference>
<keyword evidence="3" id="KW-0255">Endonuclease</keyword>
<keyword evidence="3" id="KW-0540">Nuclease</keyword>
<sequence length="277" mass="30646">MDDLGYDQTFLGADVAPPGPADGGTDGGAGGAVLEYTHFTVGMHPARRLAWWVAWNIDGLTLYPSDSISRSGERFKLDPRLPTEKQTGESVYADNDLDRGHVARRSDLLWGTTLEEALRANSDSFFFTNITPQRAGFNQSGRGGVWGLLENAVLALDGLTERRLSVFAGPVLTDDDPTYRNLVQLPREFWKVVIYRVADELRFKAFLLTQNLDGIEPLRPDDLEDPFLDDFDTYLVGLDVLEDRTGLMLAALRDVASPAGLRPVSARLVTSVDDIDW</sequence>
<dbReference type="InterPro" id="IPR044929">
    <property type="entry name" value="DNA/RNA_non-sp_Endonuclease_sf"/>
</dbReference>
<name>A0ABV6E1H2_9ACTN</name>